<accession>A0A7F5QYL2</accession>
<proteinExistence type="predicted"/>
<feature type="domain" description="Alpha-carbonic anhydrase" evidence="2">
    <location>
        <begin position="33"/>
        <end position="100"/>
    </location>
</feature>
<dbReference type="PROSITE" id="PS51144">
    <property type="entry name" value="ALPHA_CA_2"/>
    <property type="match status" value="1"/>
</dbReference>
<dbReference type="InterPro" id="IPR036398">
    <property type="entry name" value="CA_dom_sf"/>
</dbReference>
<reference evidence="4" key="1">
    <citation type="submission" date="2025-08" db="UniProtKB">
        <authorList>
            <consortium name="RefSeq"/>
        </authorList>
    </citation>
    <scope>IDENTIFICATION</scope>
    <source>
        <tissue evidence="4">Entire body</tissue>
    </source>
</reference>
<dbReference type="InParanoid" id="A0A7F5QYL2"/>
<protein>
    <submittedName>
        <fullName evidence="4">Carbonic anhydrase 14-like</fullName>
    </submittedName>
</protein>
<name>A0A7F5QYL2_AGRPL</name>
<evidence type="ECO:0000313" key="4">
    <source>
        <dbReference type="RefSeq" id="XP_025830340.1"/>
    </source>
</evidence>
<sequence length="100" mass="11141">MKVVSHMKMSSLYMQNVFIILLTGICVSSTSHDHWGYSSEEQAKWKDNYKSCGGDSQSPIAIDSSKTVPMNMSALELIYYDSPLPGPLQLHNNGHTGIYK</sequence>
<feature type="chain" id="PRO_5028917537" evidence="1">
    <location>
        <begin position="33"/>
        <end position="100"/>
    </location>
</feature>
<keyword evidence="3" id="KW-1185">Reference proteome</keyword>
<dbReference type="GeneID" id="112904461"/>
<dbReference type="OrthoDB" id="8192028at2759"/>
<evidence type="ECO:0000313" key="3">
    <source>
        <dbReference type="Proteomes" id="UP000192223"/>
    </source>
</evidence>
<gene>
    <name evidence="4" type="primary">LOC112904461</name>
</gene>
<dbReference type="AlphaFoldDB" id="A0A7F5QYL2"/>
<dbReference type="InterPro" id="IPR001148">
    <property type="entry name" value="CA_dom"/>
</dbReference>
<dbReference type="Pfam" id="PF00194">
    <property type="entry name" value="Carb_anhydrase"/>
    <property type="match status" value="1"/>
</dbReference>
<evidence type="ECO:0000256" key="1">
    <source>
        <dbReference type="SAM" id="SignalP"/>
    </source>
</evidence>
<feature type="signal peptide" evidence="1">
    <location>
        <begin position="1"/>
        <end position="32"/>
    </location>
</feature>
<dbReference type="SUPFAM" id="SSF51069">
    <property type="entry name" value="Carbonic anhydrase"/>
    <property type="match status" value="1"/>
</dbReference>
<dbReference type="KEGG" id="apln:112904461"/>
<dbReference type="RefSeq" id="XP_025830340.1">
    <property type="nucleotide sequence ID" value="XM_025974555.1"/>
</dbReference>
<dbReference type="Proteomes" id="UP000192223">
    <property type="component" value="Unplaced"/>
</dbReference>
<dbReference type="Gene3D" id="3.10.200.10">
    <property type="entry name" value="Alpha carbonic anhydrase"/>
    <property type="match status" value="1"/>
</dbReference>
<keyword evidence="1" id="KW-0732">Signal</keyword>
<organism evidence="3 4">
    <name type="scientific">Agrilus planipennis</name>
    <name type="common">Emerald ash borer</name>
    <name type="synonym">Agrilus marcopoli</name>
    <dbReference type="NCBI Taxonomy" id="224129"/>
    <lineage>
        <taxon>Eukaryota</taxon>
        <taxon>Metazoa</taxon>
        <taxon>Ecdysozoa</taxon>
        <taxon>Arthropoda</taxon>
        <taxon>Hexapoda</taxon>
        <taxon>Insecta</taxon>
        <taxon>Pterygota</taxon>
        <taxon>Neoptera</taxon>
        <taxon>Endopterygota</taxon>
        <taxon>Coleoptera</taxon>
        <taxon>Polyphaga</taxon>
        <taxon>Elateriformia</taxon>
        <taxon>Buprestoidea</taxon>
        <taxon>Buprestidae</taxon>
        <taxon>Agrilinae</taxon>
        <taxon>Agrilus</taxon>
    </lineage>
</organism>
<evidence type="ECO:0000259" key="2">
    <source>
        <dbReference type="PROSITE" id="PS51144"/>
    </source>
</evidence>